<proteinExistence type="predicted"/>
<organism evidence="1 2">
    <name type="scientific">candidate division WOR-3 bacterium</name>
    <dbReference type="NCBI Taxonomy" id="2052148"/>
    <lineage>
        <taxon>Bacteria</taxon>
        <taxon>Bacteria division WOR-3</taxon>
    </lineage>
</organism>
<reference evidence="1 2" key="1">
    <citation type="submission" date="2018-06" db="EMBL/GenBank/DDBJ databases">
        <title>Extensive metabolic versatility and redundancy in microbially diverse, dynamic hydrothermal sediments.</title>
        <authorList>
            <person name="Dombrowski N."/>
            <person name="Teske A."/>
            <person name="Baker B.J."/>
        </authorList>
    </citation>
    <scope>NUCLEOTIDE SEQUENCE [LARGE SCALE GENOMIC DNA]</scope>
    <source>
        <strain evidence="1">B36_G15</strain>
    </source>
</reference>
<dbReference type="EMBL" id="QNBE01000013">
    <property type="protein sequence ID" value="RKX71256.1"/>
    <property type="molecule type" value="Genomic_DNA"/>
</dbReference>
<protein>
    <recommendedName>
        <fullName evidence="3">Roadblock/LAMTOR2 domain-containing protein</fullName>
    </recommendedName>
</protein>
<comment type="caution">
    <text evidence="1">The sequence shown here is derived from an EMBL/GenBank/DDBJ whole genome shotgun (WGS) entry which is preliminary data.</text>
</comment>
<name>A0A660SMB8_UNCW3</name>
<dbReference type="Proteomes" id="UP000268469">
    <property type="component" value="Unassembled WGS sequence"/>
</dbReference>
<evidence type="ECO:0008006" key="3">
    <source>
        <dbReference type="Google" id="ProtNLM"/>
    </source>
</evidence>
<evidence type="ECO:0000313" key="1">
    <source>
        <dbReference type="EMBL" id="RKX71256.1"/>
    </source>
</evidence>
<evidence type="ECO:0000313" key="2">
    <source>
        <dbReference type="Proteomes" id="UP000268469"/>
    </source>
</evidence>
<accession>A0A660SMB8</accession>
<dbReference type="AlphaFoldDB" id="A0A660SMB8"/>
<gene>
    <name evidence="1" type="ORF">DRP53_02225</name>
</gene>
<sequence length="99" mass="11169">MIERLLQTTGYRGYGVLNEYGAYIEGSYNNDLGSSLGKSIFELKSIIEGSIGPFQITTIRGRDGAIFIACNQNKTYFVHTLRETNYGLVRKILLELVKR</sequence>